<dbReference type="Proteomes" id="UP000245956">
    <property type="component" value="Unassembled WGS sequence"/>
</dbReference>
<reference evidence="1 2" key="1">
    <citation type="journal article" date="2016" name="Front. Microbiol.">
        <title>Genome and transcriptome sequences reveal the specific parasitism of the nematophagous Purpureocillium lilacinum 36-1.</title>
        <authorList>
            <person name="Xie J."/>
            <person name="Li S."/>
            <person name="Mo C."/>
            <person name="Xiao X."/>
            <person name="Peng D."/>
            <person name="Wang G."/>
            <person name="Xiao Y."/>
        </authorList>
    </citation>
    <scope>NUCLEOTIDE SEQUENCE [LARGE SCALE GENOMIC DNA]</scope>
    <source>
        <strain evidence="1 2">36-1</strain>
    </source>
</reference>
<evidence type="ECO:0000313" key="1">
    <source>
        <dbReference type="EMBL" id="PWI63899.1"/>
    </source>
</evidence>
<accession>A0A2U3DNS3</accession>
<dbReference type="AlphaFoldDB" id="A0A2U3DNS3"/>
<dbReference type="EMBL" id="LCWV01000233">
    <property type="protein sequence ID" value="PWI63899.1"/>
    <property type="molecule type" value="Genomic_DNA"/>
</dbReference>
<gene>
    <name evidence="1" type="ORF">PCL_04752</name>
</gene>
<protein>
    <submittedName>
        <fullName evidence="1">Uncharacterized protein</fullName>
    </submittedName>
</protein>
<feature type="non-terminal residue" evidence="1">
    <location>
        <position position="83"/>
    </location>
</feature>
<organism evidence="1 2">
    <name type="scientific">Purpureocillium lilacinum</name>
    <name type="common">Paecilomyces lilacinus</name>
    <dbReference type="NCBI Taxonomy" id="33203"/>
    <lineage>
        <taxon>Eukaryota</taxon>
        <taxon>Fungi</taxon>
        <taxon>Dikarya</taxon>
        <taxon>Ascomycota</taxon>
        <taxon>Pezizomycotina</taxon>
        <taxon>Sordariomycetes</taxon>
        <taxon>Hypocreomycetidae</taxon>
        <taxon>Hypocreales</taxon>
        <taxon>Ophiocordycipitaceae</taxon>
        <taxon>Purpureocillium</taxon>
    </lineage>
</organism>
<proteinExistence type="predicted"/>
<comment type="caution">
    <text evidence="1">The sequence shown here is derived from an EMBL/GenBank/DDBJ whole genome shotgun (WGS) entry which is preliminary data.</text>
</comment>
<evidence type="ECO:0000313" key="2">
    <source>
        <dbReference type="Proteomes" id="UP000245956"/>
    </source>
</evidence>
<name>A0A2U3DNS3_PURLI</name>
<sequence>MDSQPFYVNIGVNREYYSIAHVDSGCLCYGTVNEALVRKARLPRIPITPRTLDEVSTSLPGAIRGVTYADIDIDGYRKKRFFF</sequence>